<dbReference type="SUPFAM" id="SSF48179">
    <property type="entry name" value="6-phosphogluconate dehydrogenase C-terminal domain-like"/>
    <property type="match status" value="1"/>
</dbReference>
<feature type="binding site" evidence="10">
    <location>
        <position position="143"/>
    </location>
    <ligand>
        <name>sn-glycerol 3-phosphate</name>
        <dbReference type="ChEBI" id="CHEBI:57597"/>
    </ligand>
</feature>
<feature type="binding site" evidence="12">
    <location>
        <begin position="266"/>
        <end position="267"/>
    </location>
    <ligand>
        <name>substrate</name>
    </ligand>
</feature>
<feature type="binding site" evidence="10">
    <location>
        <position position="42"/>
    </location>
    <ligand>
        <name>NADPH</name>
        <dbReference type="ChEBI" id="CHEBI:57783"/>
    </ligand>
</feature>
<feature type="binding site" evidence="13">
    <location>
        <position position="147"/>
    </location>
    <ligand>
        <name>NAD(+)</name>
        <dbReference type="ChEBI" id="CHEBI:57540"/>
    </ligand>
</feature>
<evidence type="ECO:0000256" key="7">
    <source>
        <dbReference type="ARBA" id="ARBA00023098"/>
    </source>
</evidence>
<dbReference type="SUPFAM" id="SSF51735">
    <property type="entry name" value="NAD(P)-binding Rossmann-fold domains"/>
    <property type="match status" value="1"/>
</dbReference>
<evidence type="ECO:0000259" key="16">
    <source>
        <dbReference type="Pfam" id="PF01210"/>
    </source>
</evidence>
<evidence type="ECO:0000259" key="17">
    <source>
        <dbReference type="Pfam" id="PF07479"/>
    </source>
</evidence>
<dbReference type="EMBL" id="JACIJS010000007">
    <property type="protein sequence ID" value="MBB5516607.1"/>
    <property type="molecule type" value="Genomic_DNA"/>
</dbReference>
<feature type="binding site" evidence="10">
    <location>
        <position position="267"/>
    </location>
    <ligand>
        <name>sn-glycerol 3-phosphate</name>
        <dbReference type="ChEBI" id="CHEBI:57597"/>
    </ligand>
</feature>
<protein>
    <recommendedName>
        <fullName evidence="10">Glycerol-3-phosphate dehydrogenase [NAD(P)+]</fullName>
        <ecNumber evidence="10">1.1.1.94</ecNumber>
    </recommendedName>
    <alternativeName>
        <fullName evidence="10">NAD(P)(+)-dependent glycerol-3-phosphate dehydrogenase</fullName>
    </alternativeName>
    <alternativeName>
        <fullName evidence="10">NAD(P)H-dependent dihydroxyacetone-phosphate reductase</fullName>
    </alternativeName>
</protein>
<feature type="binding site" evidence="10">
    <location>
        <position position="292"/>
    </location>
    <ligand>
        <name>NADPH</name>
        <dbReference type="ChEBI" id="CHEBI:57783"/>
    </ligand>
</feature>
<feature type="binding site" evidence="10">
    <location>
        <position position="115"/>
    </location>
    <ligand>
        <name>NADPH</name>
        <dbReference type="ChEBI" id="CHEBI:57783"/>
    </ligand>
</feature>
<dbReference type="Gene3D" id="3.40.50.720">
    <property type="entry name" value="NAD(P)-binding Rossmann-like Domain"/>
    <property type="match status" value="1"/>
</dbReference>
<evidence type="ECO:0000256" key="1">
    <source>
        <dbReference type="ARBA" id="ARBA00011009"/>
    </source>
</evidence>
<feature type="binding site" evidence="12">
    <location>
        <position position="115"/>
    </location>
    <ligand>
        <name>substrate</name>
    </ligand>
</feature>
<dbReference type="InterPro" id="IPR006109">
    <property type="entry name" value="G3P_DH_NAD-dep_C"/>
</dbReference>
<keyword evidence="9 10" id="KW-1208">Phospholipid metabolism</keyword>
<name>A0A840X7C2_9RHOB</name>
<keyword evidence="10" id="KW-0963">Cytoplasm</keyword>
<dbReference type="PANTHER" id="PTHR11728:SF1">
    <property type="entry name" value="GLYCEROL-3-PHOSPHATE DEHYDROGENASE [NAD(+)] 2, CHLOROPLASTIC"/>
    <property type="match status" value="1"/>
</dbReference>
<comment type="similarity">
    <text evidence="1 10 14">Belongs to the NAD-dependent glycerol-3-phosphate dehydrogenase family.</text>
</comment>
<keyword evidence="5 10" id="KW-0560">Oxidoreductase</keyword>
<evidence type="ECO:0000256" key="6">
    <source>
        <dbReference type="ARBA" id="ARBA00023027"/>
    </source>
</evidence>
<evidence type="ECO:0000313" key="18">
    <source>
        <dbReference type="EMBL" id="MBB5516607.1"/>
    </source>
</evidence>
<dbReference type="Proteomes" id="UP000553766">
    <property type="component" value="Unassembled WGS sequence"/>
</dbReference>
<feature type="binding site" evidence="10">
    <location>
        <position position="202"/>
    </location>
    <ligand>
        <name>sn-glycerol 3-phosphate</name>
        <dbReference type="ChEBI" id="CHEBI:57597"/>
    </ligand>
</feature>
<feature type="binding site" evidence="10">
    <location>
        <position position="41"/>
    </location>
    <ligand>
        <name>NADPH</name>
        <dbReference type="ChEBI" id="CHEBI:57783"/>
    </ligand>
</feature>
<evidence type="ECO:0000256" key="5">
    <source>
        <dbReference type="ARBA" id="ARBA00023002"/>
    </source>
</evidence>
<feature type="binding site" evidence="10">
    <location>
        <position position="58"/>
    </location>
    <ligand>
        <name>NADPH</name>
        <dbReference type="ChEBI" id="CHEBI:57783"/>
    </ligand>
</feature>
<dbReference type="RefSeq" id="WP_184012366.1">
    <property type="nucleotide sequence ID" value="NZ_JACIJS010000007.1"/>
</dbReference>
<comment type="caution">
    <text evidence="18">The sequence shown here is derived from an EMBL/GenBank/DDBJ whole genome shotgun (WGS) entry which is preliminary data.</text>
</comment>
<keyword evidence="7 10" id="KW-0443">Lipid metabolism</keyword>
<feature type="binding site" evidence="13">
    <location>
        <begin position="17"/>
        <end position="22"/>
    </location>
    <ligand>
        <name>NAD(+)</name>
        <dbReference type="ChEBI" id="CHEBI:57540"/>
    </ligand>
</feature>
<dbReference type="UniPathway" id="UPA00940"/>
<feature type="binding site" evidence="10">
    <location>
        <position position="266"/>
    </location>
    <ligand>
        <name>NADPH</name>
        <dbReference type="ChEBI" id="CHEBI:57783"/>
    </ligand>
</feature>
<dbReference type="Gene3D" id="1.10.1040.10">
    <property type="entry name" value="N-(1-d-carboxylethyl)-l-norvaline Dehydrogenase, domain 2"/>
    <property type="match status" value="1"/>
</dbReference>
<dbReference type="InterPro" id="IPR013328">
    <property type="entry name" value="6PGD_dom2"/>
</dbReference>
<feature type="binding site" evidence="10">
    <location>
        <position position="145"/>
    </location>
    <ligand>
        <name>sn-glycerol 3-phosphate</name>
        <dbReference type="ChEBI" id="CHEBI:57597"/>
    </ligand>
</feature>
<proteinExistence type="inferred from homology"/>
<keyword evidence="2 10" id="KW-0444">Lipid biosynthesis</keyword>
<feature type="active site" description="Proton acceptor" evidence="10 11">
    <location>
        <position position="202"/>
    </location>
</feature>
<dbReference type="GO" id="GO:0046168">
    <property type="term" value="P:glycerol-3-phosphate catabolic process"/>
    <property type="evidence" value="ECO:0007669"/>
    <property type="project" value="InterPro"/>
</dbReference>
<dbReference type="GO" id="GO:0008654">
    <property type="term" value="P:phospholipid biosynthetic process"/>
    <property type="evidence" value="ECO:0007669"/>
    <property type="project" value="UniProtKB-KW"/>
</dbReference>
<comment type="catalytic activity">
    <reaction evidence="10">
        <text>sn-glycerol 3-phosphate + NAD(+) = dihydroxyacetone phosphate + NADH + H(+)</text>
        <dbReference type="Rhea" id="RHEA:11092"/>
        <dbReference type="ChEBI" id="CHEBI:15378"/>
        <dbReference type="ChEBI" id="CHEBI:57540"/>
        <dbReference type="ChEBI" id="CHEBI:57597"/>
        <dbReference type="ChEBI" id="CHEBI:57642"/>
        <dbReference type="ChEBI" id="CHEBI:57945"/>
        <dbReference type="EC" id="1.1.1.94"/>
    </reaction>
</comment>
<evidence type="ECO:0000256" key="9">
    <source>
        <dbReference type="ARBA" id="ARBA00023264"/>
    </source>
</evidence>
<keyword evidence="19" id="KW-1185">Reference proteome</keyword>
<dbReference type="InterPro" id="IPR011128">
    <property type="entry name" value="G3P_DH_NAD-dep_N"/>
</dbReference>
<dbReference type="EC" id="1.1.1.94" evidence="10"/>
<feature type="binding site" evidence="10">
    <location>
        <position position="147"/>
    </location>
    <ligand>
        <name>NADPH</name>
        <dbReference type="ChEBI" id="CHEBI:57783"/>
    </ligand>
</feature>
<dbReference type="Pfam" id="PF01210">
    <property type="entry name" value="NAD_Gly3P_dh_N"/>
    <property type="match status" value="1"/>
</dbReference>
<feature type="domain" description="Glycerol-3-phosphate dehydrogenase NAD-dependent N-terminal" evidence="16">
    <location>
        <begin position="13"/>
        <end position="163"/>
    </location>
</feature>
<dbReference type="GO" id="GO:0006650">
    <property type="term" value="P:glycerophospholipid metabolic process"/>
    <property type="evidence" value="ECO:0007669"/>
    <property type="project" value="UniProtKB-UniRule"/>
</dbReference>
<dbReference type="InterPro" id="IPR036291">
    <property type="entry name" value="NAD(P)-bd_dom_sf"/>
</dbReference>
<evidence type="ECO:0000256" key="8">
    <source>
        <dbReference type="ARBA" id="ARBA00023209"/>
    </source>
</evidence>
<evidence type="ECO:0000313" key="19">
    <source>
        <dbReference type="Proteomes" id="UP000553766"/>
    </source>
</evidence>
<keyword evidence="8 10" id="KW-0594">Phospholipid biosynthesis</keyword>
<evidence type="ECO:0000256" key="4">
    <source>
        <dbReference type="ARBA" id="ARBA00022857"/>
    </source>
</evidence>
<feature type="binding site" evidence="10">
    <location>
        <position position="115"/>
    </location>
    <ligand>
        <name>sn-glycerol 3-phosphate</name>
        <dbReference type="ChEBI" id="CHEBI:57597"/>
    </ligand>
</feature>
<dbReference type="FunFam" id="3.40.50.720:FF:000019">
    <property type="entry name" value="Glycerol-3-phosphate dehydrogenase [NAD(P)+]"/>
    <property type="match status" value="1"/>
</dbReference>
<organism evidence="18 19">
    <name type="scientific">Rubricella aquisinus</name>
    <dbReference type="NCBI Taxonomy" id="2028108"/>
    <lineage>
        <taxon>Bacteria</taxon>
        <taxon>Pseudomonadati</taxon>
        <taxon>Pseudomonadota</taxon>
        <taxon>Alphaproteobacteria</taxon>
        <taxon>Rhodobacterales</taxon>
        <taxon>Paracoccaceae</taxon>
        <taxon>Rubricella</taxon>
    </lineage>
</organism>
<dbReference type="NCBIfam" id="NF000942">
    <property type="entry name" value="PRK00094.1-4"/>
    <property type="match status" value="1"/>
</dbReference>
<evidence type="ECO:0000256" key="12">
    <source>
        <dbReference type="PIRSR" id="PIRSR000114-2"/>
    </source>
</evidence>
<dbReference type="NCBIfam" id="NF000940">
    <property type="entry name" value="PRK00094.1-2"/>
    <property type="match status" value="1"/>
</dbReference>
<sequence>MTDQSGVRPYQRLAVIGAGAWGTALATVARRGGHDVTLWARRDDLAAEINNHRTNSRYLPDTTLPDGLRATTDMAAALKNADAVLIVTPSKSIRTIAAQTRPHMSPGVPVFVCAKGIEADTGLLMAQVVAEEIPGHAVGVISGPTFAIETVQDHPTAVTVACNGDPSEALPAARMALTLTTDTFRPYVSNDITGVEIGGAVKNVIAIACGILAGAGFGENTRAAIITRGLGEMKELAVKLGGTRETVTGLGGIGDLMLTCSSTKSRNFSYGAQRGAGVAEGDVFDGRPVVVEGRDNARTVTDLARSLGLHMPICEMVRAIVVEDHPIGEAFAAYWAAPIEAEPRALDIAIAHPAEDAAAKRFEDLLP</sequence>
<reference evidence="18 19" key="1">
    <citation type="submission" date="2020-08" db="EMBL/GenBank/DDBJ databases">
        <title>Genomic Encyclopedia of Type Strains, Phase IV (KMG-IV): sequencing the most valuable type-strain genomes for metagenomic binning, comparative biology and taxonomic classification.</title>
        <authorList>
            <person name="Goeker M."/>
        </authorList>
    </citation>
    <scope>NUCLEOTIDE SEQUENCE [LARGE SCALE GENOMIC DNA]</scope>
    <source>
        <strain evidence="18 19">DSM 103377</strain>
    </source>
</reference>
<accession>A0A840X7C2</accession>
<feature type="binding site" evidence="10">
    <location>
        <position position="290"/>
    </location>
    <ligand>
        <name>NADPH</name>
        <dbReference type="ChEBI" id="CHEBI:57783"/>
    </ligand>
</feature>
<evidence type="ECO:0000256" key="13">
    <source>
        <dbReference type="PIRSR" id="PIRSR000114-3"/>
    </source>
</evidence>
<dbReference type="Pfam" id="PF07479">
    <property type="entry name" value="NAD_Gly3P_dh_C"/>
    <property type="match status" value="1"/>
</dbReference>
<feature type="binding site" evidence="10">
    <location>
        <position position="265"/>
    </location>
    <ligand>
        <name>sn-glycerol 3-phosphate</name>
        <dbReference type="ChEBI" id="CHEBI:57597"/>
    </ligand>
</feature>
<dbReference type="InterPro" id="IPR006168">
    <property type="entry name" value="G3P_DH_NAD-dep"/>
</dbReference>
<dbReference type="GO" id="GO:0005975">
    <property type="term" value="P:carbohydrate metabolic process"/>
    <property type="evidence" value="ECO:0007669"/>
    <property type="project" value="InterPro"/>
</dbReference>
<feature type="binding site" evidence="13">
    <location>
        <position position="266"/>
    </location>
    <ligand>
        <name>NAD(+)</name>
        <dbReference type="ChEBI" id="CHEBI:57540"/>
    </ligand>
</feature>
<keyword evidence="3 10" id="KW-0547">Nucleotide-binding</keyword>
<dbReference type="HAMAP" id="MF_00394">
    <property type="entry name" value="NAD_Glyc3P_dehydrog"/>
    <property type="match status" value="1"/>
</dbReference>
<feature type="binding site" evidence="10">
    <location>
        <position position="21"/>
    </location>
    <ligand>
        <name>NADPH</name>
        <dbReference type="ChEBI" id="CHEBI:57783"/>
    </ligand>
</feature>
<keyword evidence="4 10" id="KW-0521">NADP</keyword>
<gene>
    <name evidence="10" type="primary">gpsA</name>
    <name evidence="18" type="ORF">FHS89_002638</name>
</gene>
<dbReference type="PRINTS" id="PR00077">
    <property type="entry name" value="GPDHDRGNASE"/>
</dbReference>
<dbReference type="PANTHER" id="PTHR11728">
    <property type="entry name" value="GLYCEROL-3-PHOSPHATE DEHYDROGENASE"/>
    <property type="match status" value="1"/>
</dbReference>
<evidence type="ECO:0000256" key="10">
    <source>
        <dbReference type="HAMAP-Rule" id="MF_00394"/>
    </source>
</evidence>
<comment type="pathway">
    <text evidence="10">Membrane lipid metabolism; glycerophospholipid metabolism.</text>
</comment>
<dbReference type="AlphaFoldDB" id="A0A840X7C2"/>
<comment type="catalytic activity">
    <reaction evidence="10 15">
        <text>sn-glycerol 3-phosphate + NADP(+) = dihydroxyacetone phosphate + NADPH + H(+)</text>
        <dbReference type="Rhea" id="RHEA:11096"/>
        <dbReference type="ChEBI" id="CHEBI:15378"/>
        <dbReference type="ChEBI" id="CHEBI:57597"/>
        <dbReference type="ChEBI" id="CHEBI:57642"/>
        <dbReference type="ChEBI" id="CHEBI:57783"/>
        <dbReference type="ChEBI" id="CHEBI:58349"/>
        <dbReference type="EC" id="1.1.1.94"/>
    </reaction>
</comment>
<evidence type="ECO:0000256" key="3">
    <source>
        <dbReference type="ARBA" id="ARBA00022741"/>
    </source>
</evidence>
<evidence type="ECO:0000256" key="11">
    <source>
        <dbReference type="PIRSR" id="PIRSR000114-1"/>
    </source>
</evidence>
<dbReference type="GO" id="GO:0047952">
    <property type="term" value="F:glycerol-3-phosphate dehydrogenase [NAD(P)+] activity"/>
    <property type="evidence" value="ECO:0007669"/>
    <property type="project" value="UniProtKB-UniRule"/>
</dbReference>
<comment type="caution">
    <text evidence="10">Lacks conserved residue(s) required for the propagation of feature annotation.</text>
</comment>
<dbReference type="GO" id="GO:0046167">
    <property type="term" value="P:glycerol-3-phosphate biosynthetic process"/>
    <property type="evidence" value="ECO:0007669"/>
    <property type="project" value="UniProtKB-UniRule"/>
</dbReference>
<evidence type="ECO:0000256" key="14">
    <source>
        <dbReference type="RuleBase" id="RU000437"/>
    </source>
</evidence>
<dbReference type="GO" id="GO:0005829">
    <property type="term" value="C:cytosol"/>
    <property type="evidence" value="ECO:0007669"/>
    <property type="project" value="TreeGrafter"/>
</dbReference>
<dbReference type="PROSITE" id="PS00957">
    <property type="entry name" value="NAD_G3PDH"/>
    <property type="match status" value="1"/>
</dbReference>
<dbReference type="GO" id="GO:0051287">
    <property type="term" value="F:NAD binding"/>
    <property type="evidence" value="ECO:0007669"/>
    <property type="project" value="InterPro"/>
</dbReference>
<feature type="domain" description="Glycerol-3-phosphate dehydrogenase NAD-dependent C-terminal" evidence="17">
    <location>
        <begin position="191"/>
        <end position="330"/>
    </location>
</feature>
<comment type="subcellular location">
    <subcellularLocation>
        <location evidence="10">Cytoplasm</location>
    </subcellularLocation>
</comment>
<evidence type="ECO:0000256" key="15">
    <source>
        <dbReference type="RuleBase" id="RU000439"/>
    </source>
</evidence>
<evidence type="ECO:0000256" key="2">
    <source>
        <dbReference type="ARBA" id="ARBA00022516"/>
    </source>
</evidence>
<dbReference type="PIRSF" id="PIRSF000114">
    <property type="entry name" value="Glycerol-3-P_dh"/>
    <property type="match status" value="1"/>
</dbReference>
<comment type="function">
    <text evidence="10">Catalyzes the reduction of the glycolytic intermediate dihydroxyacetone phosphate (DHAP) to sn-glycerol 3-phosphate (G3P), the key precursor for phospholipid synthesis.</text>
</comment>
<keyword evidence="6 10" id="KW-0520">NAD</keyword>
<feature type="binding site" evidence="10">
    <location>
        <position position="255"/>
    </location>
    <ligand>
        <name>sn-glycerol 3-phosphate</name>
        <dbReference type="ChEBI" id="CHEBI:57597"/>
    </ligand>
</feature>
<dbReference type="InterPro" id="IPR008927">
    <property type="entry name" value="6-PGluconate_DH-like_C_sf"/>
</dbReference>
<feature type="binding site" evidence="10">
    <location>
        <position position="266"/>
    </location>
    <ligand>
        <name>sn-glycerol 3-phosphate</name>
        <dbReference type="ChEBI" id="CHEBI:57597"/>
    </ligand>
</feature>